<accession>A0A1Q4HH05</accession>
<evidence type="ECO:0000256" key="1">
    <source>
        <dbReference type="SAM" id="Phobius"/>
    </source>
</evidence>
<keyword evidence="3" id="KW-1185">Reference proteome</keyword>
<name>A0A1Q4HH05_9MYCO</name>
<reference evidence="2 3" key="1">
    <citation type="submission" date="2016-11" db="EMBL/GenBank/DDBJ databases">
        <title>Genome sequences of unsequenced Mycobacteria.</title>
        <authorList>
            <person name="Greninger A.L."/>
            <person name="Fang F."/>
            <person name="Jerome K.R."/>
        </authorList>
    </citation>
    <scope>NUCLEOTIDE SEQUENCE [LARGE SCALE GENOMIC DNA]</scope>
    <source>
        <strain evidence="2 3">M11</strain>
    </source>
</reference>
<keyword evidence="1" id="KW-0472">Membrane</keyword>
<gene>
    <name evidence="2" type="ORF">BRW65_26805</name>
</gene>
<dbReference type="EMBL" id="MPNT01000040">
    <property type="protein sequence ID" value="OJZ66828.1"/>
    <property type="molecule type" value="Genomic_DNA"/>
</dbReference>
<dbReference type="Proteomes" id="UP000186438">
    <property type="component" value="Unassembled WGS sequence"/>
</dbReference>
<evidence type="ECO:0000313" key="2">
    <source>
        <dbReference type="EMBL" id="OJZ66828.1"/>
    </source>
</evidence>
<feature type="transmembrane region" description="Helical" evidence="1">
    <location>
        <begin position="48"/>
        <end position="67"/>
    </location>
</feature>
<dbReference type="AlphaFoldDB" id="A0A1Q4HH05"/>
<keyword evidence="1" id="KW-1133">Transmembrane helix</keyword>
<keyword evidence="1" id="KW-0812">Transmembrane</keyword>
<organism evidence="2 3">
    <name type="scientific">Mycobacterium paraffinicum</name>
    <dbReference type="NCBI Taxonomy" id="53378"/>
    <lineage>
        <taxon>Bacteria</taxon>
        <taxon>Bacillati</taxon>
        <taxon>Actinomycetota</taxon>
        <taxon>Actinomycetes</taxon>
        <taxon>Mycobacteriales</taxon>
        <taxon>Mycobacteriaceae</taxon>
        <taxon>Mycobacterium</taxon>
    </lineage>
</organism>
<comment type="caution">
    <text evidence="2">The sequence shown here is derived from an EMBL/GenBank/DDBJ whole genome shotgun (WGS) entry which is preliminary data.</text>
</comment>
<proteinExistence type="predicted"/>
<feature type="transmembrane region" description="Helical" evidence="1">
    <location>
        <begin position="23"/>
        <end position="42"/>
    </location>
</feature>
<sequence>MMTGMLNPGTPTERRTRVKRDRLNSSVFFAVMAALLLALFVVNVIHGTWLGLISTGGLAVLMGYRAWSDKRRTNQQ</sequence>
<protein>
    <submittedName>
        <fullName evidence="2">Uncharacterized protein</fullName>
    </submittedName>
</protein>
<evidence type="ECO:0000313" key="3">
    <source>
        <dbReference type="Proteomes" id="UP000186438"/>
    </source>
</evidence>